<evidence type="ECO:0000256" key="5">
    <source>
        <dbReference type="ARBA" id="ARBA00023284"/>
    </source>
</evidence>
<sequence>MTEISAAALRGAVDLSSLRGRGQQPAGAPGTAAPAAGAPAPGETGAPAASGVVIDVTDASFGDIVELSRTVPVVVDLWAEWCGPCKQLSPVIEKVTKEQAGRVVLAKVDVDANPQIAQAFRAESIPMVIALIGGQPVPMFTGAVPEAQVREVFTKLLEVAEQSGVSGSVPFEDAPGDDASDAVEEVQEAPLPPLHAEAFEAIEAGDYERAAQAYERALAESPRDEEAKAGLGQVRLLGRVQGLDLQEVRAAAAAAPLDVDAQFQVADLDLAGGHIDDAFDRLLELFAALDAEQRVRVRERLVELFDLVGSADPRVAPARTRLASMLF</sequence>
<dbReference type="InterPro" id="IPR011990">
    <property type="entry name" value="TPR-like_helical_dom_sf"/>
</dbReference>
<comment type="similarity">
    <text evidence="1">Belongs to the thioredoxin family.</text>
</comment>
<dbReference type="InterPro" id="IPR036249">
    <property type="entry name" value="Thioredoxin-like_sf"/>
</dbReference>
<dbReference type="PANTHER" id="PTHR45663:SF11">
    <property type="entry name" value="GEO12009P1"/>
    <property type="match status" value="1"/>
</dbReference>
<protein>
    <submittedName>
        <fullName evidence="8">Thioredoxin domain-containing protein EC-YbbN</fullName>
    </submittedName>
</protein>
<evidence type="ECO:0000256" key="3">
    <source>
        <dbReference type="ARBA" id="ARBA00022982"/>
    </source>
</evidence>
<dbReference type="Pfam" id="PF14561">
    <property type="entry name" value="TPR_20"/>
    <property type="match status" value="1"/>
</dbReference>
<dbReference type="SUPFAM" id="SSF52833">
    <property type="entry name" value="Thioredoxin-like"/>
    <property type="match status" value="1"/>
</dbReference>
<reference evidence="8 9" key="1">
    <citation type="submission" date="2017-02" db="EMBL/GenBank/DDBJ databases">
        <authorList>
            <person name="Peterson S.W."/>
        </authorList>
    </citation>
    <scope>NUCLEOTIDE SEQUENCE [LARGE SCALE GENOMIC DNA]</scope>
    <source>
        <strain evidence="8 9">B Mb 05.01</strain>
    </source>
</reference>
<dbReference type="PROSITE" id="PS00194">
    <property type="entry name" value="THIOREDOXIN_1"/>
    <property type="match status" value="1"/>
</dbReference>
<feature type="region of interest" description="Disordered" evidence="6">
    <location>
        <begin position="18"/>
        <end position="44"/>
    </location>
</feature>
<evidence type="ECO:0000259" key="7">
    <source>
        <dbReference type="PROSITE" id="PS51352"/>
    </source>
</evidence>
<evidence type="ECO:0000313" key="9">
    <source>
        <dbReference type="Proteomes" id="UP000196320"/>
    </source>
</evidence>
<dbReference type="Pfam" id="PF14559">
    <property type="entry name" value="TPR_19"/>
    <property type="match status" value="1"/>
</dbReference>
<dbReference type="PROSITE" id="PS51352">
    <property type="entry name" value="THIOREDOXIN_2"/>
    <property type="match status" value="1"/>
</dbReference>
<dbReference type="Gene3D" id="3.40.30.10">
    <property type="entry name" value="Glutaredoxin"/>
    <property type="match status" value="1"/>
</dbReference>
<evidence type="ECO:0000256" key="1">
    <source>
        <dbReference type="ARBA" id="ARBA00008987"/>
    </source>
</evidence>
<dbReference type="PANTHER" id="PTHR45663">
    <property type="entry name" value="GEO12009P1"/>
    <property type="match status" value="1"/>
</dbReference>
<keyword evidence="9" id="KW-1185">Reference proteome</keyword>
<dbReference type="Pfam" id="PF00085">
    <property type="entry name" value="Thioredoxin"/>
    <property type="match status" value="1"/>
</dbReference>
<dbReference type="GO" id="GO:0006950">
    <property type="term" value="P:response to stress"/>
    <property type="evidence" value="ECO:0007669"/>
    <property type="project" value="UniProtKB-ARBA"/>
</dbReference>
<dbReference type="SUPFAM" id="SSF48452">
    <property type="entry name" value="TPR-like"/>
    <property type="match status" value="1"/>
</dbReference>
<accession>A0A1R4IDC1</accession>
<organism evidence="8 9">
    <name type="scientific">Microbacterium esteraromaticum</name>
    <dbReference type="NCBI Taxonomy" id="57043"/>
    <lineage>
        <taxon>Bacteria</taxon>
        <taxon>Bacillati</taxon>
        <taxon>Actinomycetota</taxon>
        <taxon>Actinomycetes</taxon>
        <taxon>Micrococcales</taxon>
        <taxon>Microbacteriaceae</taxon>
        <taxon>Microbacterium</taxon>
    </lineage>
</organism>
<evidence type="ECO:0000256" key="4">
    <source>
        <dbReference type="ARBA" id="ARBA00023157"/>
    </source>
</evidence>
<dbReference type="CDD" id="cd02956">
    <property type="entry name" value="ybbN"/>
    <property type="match status" value="1"/>
</dbReference>
<evidence type="ECO:0000256" key="6">
    <source>
        <dbReference type="SAM" id="MobiDB-lite"/>
    </source>
</evidence>
<evidence type="ECO:0000256" key="2">
    <source>
        <dbReference type="ARBA" id="ARBA00022448"/>
    </source>
</evidence>
<dbReference type="Proteomes" id="UP000196320">
    <property type="component" value="Unassembled WGS sequence"/>
</dbReference>
<feature type="compositionally biased region" description="Low complexity" evidence="6">
    <location>
        <begin position="22"/>
        <end position="44"/>
    </location>
</feature>
<keyword evidence="2" id="KW-0813">Transport</keyword>
<evidence type="ECO:0000313" key="8">
    <source>
        <dbReference type="EMBL" id="SJN17808.1"/>
    </source>
</evidence>
<proteinExistence type="inferred from homology"/>
<feature type="domain" description="Thioredoxin" evidence="7">
    <location>
        <begin position="34"/>
        <end position="158"/>
    </location>
</feature>
<gene>
    <name evidence="8" type="ORF">FM104_01505</name>
</gene>
<dbReference type="Gene3D" id="1.25.40.10">
    <property type="entry name" value="Tetratricopeptide repeat domain"/>
    <property type="match status" value="1"/>
</dbReference>
<dbReference type="AlphaFoldDB" id="A0A1R4IDC1"/>
<dbReference type="OrthoDB" id="5181746at2"/>
<keyword evidence="4" id="KW-1015">Disulfide bond</keyword>
<name>A0A1R4IDC1_9MICO</name>
<dbReference type="EMBL" id="FUKO01000006">
    <property type="protein sequence ID" value="SJN17808.1"/>
    <property type="molecule type" value="Genomic_DNA"/>
</dbReference>
<dbReference type="GO" id="GO:0015035">
    <property type="term" value="F:protein-disulfide reductase activity"/>
    <property type="evidence" value="ECO:0007669"/>
    <property type="project" value="TreeGrafter"/>
</dbReference>
<dbReference type="RefSeq" id="WP_087129696.1">
    <property type="nucleotide sequence ID" value="NZ_FUKO01000006.1"/>
</dbReference>
<dbReference type="InterPro" id="IPR013766">
    <property type="entry name" value="Thioredoxin_domain"/>
</dbReference>
<dbReference type="GO" id="GO:0005737">
    <property type="term" value="C:cytoplasm"/>
    <property type="evidence" value="ECO:0007669"/>
    <property type="project" value="TreeGrafter"/>
</dbReference>
<keyword evidence="3" id="KW-0249">Electron transport</keyword>
<keyword evidence="5" id="KW-0676">Redox-active center</keyword>
<dbReference type="InterPro" id="IPR017937">
    <property type="entry name" value="Thioredoxin_CS"/>
</dbReference>